<keyword evidence="1" id="KW-0472">Membrane</keyword>
<evidence type="ECO:0000256" key="1">
    <source>
        <dbReference type="SAM" id="Phobius"/>
    </source>
</evidence>
<protein>
    <submittedName>
        <fullName evidence="3">Uncharacterized protein LOC111012281 isoform X1</fullName>
    </submittedName>
</protein>
<accession>A0A6J1CKI0</accession>
<dbReference type="AlphaFoldDB" id="A0A6J1CKI0"/>
<proteinExistence type="predicted"/>
<dbReference type="PANTHER" id="PTHR34064">
    <property type="entry name" value="OS04G0672300 PROTEIN"/>
    <property type="match status" value="1"/>
</dbReference>
<dbReference type="KEGG" id="mcha:111012281"/>
<keyword evidence="1" id="KW-1133">Transmembrane helix</keyword>
<evidence type="ECO:0000313" key="3">
    <source>
        <dbReference type="RefSeq" id="XP_022142059.1"/>
    </source>
</evidence>
<dbReference type="Proteomes" id="UP000504603">
    <property type="component" value="Unplaced"/>
</dbReference>
<reference evidence="3" key="1">
    <citation type="submission" date="2025-08" db="UniProtKB">
        <authorList>
            <consortium name="RefSeq"/>
        </authorList>
    </citation>
    <scope>IDENTIFICATION</scope>
    <source>
        <strain evidence="3">OHB3-1</strain>
    </source>
</reference>
<name>A0A6J1CKI0_MOMCH</name>
<organism evidence="2 3">
    <name type="scientific">Momordica charantia</name>
    <name type="common">Bitter gourd</name>
    <name type="synonym">Balsam pear</name>
    <dbReference type="NCBI Taxonomy" id="3673"/>
    <lineage>
        <taxon>Eukaryota</taxon>
        <taxon>Viridiplantae</taxon>
        <taxon>Streptophyta</taxon>
        <taxon>Embryophyta</taxon>
        <taxon>Tracheophyta</taxon>
        <taxon>Spermatophyta</taxon>
        <taxon>Magnoliopsida</taxon>
        <taxon>eudicotyledons</taxon>
        <taxon>Gunneridae</taxon>
        <taxon>Pentapetalae</taxon>
        <taxon>rosids</taxon>
        <taxon>fabids</taxon>
        <taxon>Cucurbitales</taxon>
        <taxon>Cucurbitaceae</taxon>
        <taxon>Momordiceae</taxon>
        <taxon>Momordica</taxon>
    </lineage>
</organism>
<gene>
    <name evidence="3" type="primary">LOC111012281</name>
</gene>
<feature type="transmembrane region" description="Helical" evidence="1">
    <location>
        <begin position="234"/>
        <end position="254"/>
    </location>
</feature>
<keyword evidence="2" id="KW-1185">Reference proteome</keyword>
<sequence length="268" mass="29710">MELADNPKSVIPSGEVYGLEKSMDSGKILISDQTNRFQNETKPESFVIDMDGFSNGTSKEISQNSRITRNFSRKGALRGGNKIAQDHAADDTDSHTVESISPLGKVNELSQLHHLLMHVHNTCKSLTTAHKGNIYIWSRFLIQFNTRACFFYRSFHFPHTKMSDLLMLKKKQKTKKVGGAVCGSATLEKQAVGLGSREELGGGSGGGGERLSFRRNSFKRSPQPCNWYLDPRKIFLLCATLSCVGTMLLIYLAFSSGMLSVEEGEFDS</sequence>
<evidence type="ECO:0000313" key="2">
    <source>
        <dbReference type="Proteomes" id="UP000504603"/>
    </source>
</evidence>
<keyword evidence="1" id="KW-0812">Transmembrane</keyword>
<dbReference type="GeneID" id="111012281"/>
<dbReference type="OrthoDB" id="683938at2759"/>
<dbReference type="RefSeq" id="XP_022142059.1">
    <property type="nucleotide sequence ID" value="XM_022286367.1"/>
</dbReference>
<dbReference type="PANTHER" id="PTHR34064:SF4">
    <property type="entry name" value="PROTEIN, PUTATIVE-RELATED"/>
    <property type="match status" value="1"/>
</dbReference>